<dbReference type="EMBL" id="WEGI01000002">
    <property type="protein sequence ID" value="MQY25133.1"/>
    <property type="molecule type" value="Genomic_DNA"/>
</dbReference>
<evidence type="ECO:0000313" key="2">
    <source>
        <dbReference type="Proteomes" id="UP000431401"/>
    </source>
</evidence>
<dbReference type="RefSeq" id="WP_153339080.1">
    <property type="nucleotide sequence ID" value="NZ_WEGI01000002.1"/>
</dbReference>
<name>A0A7K0DH46_9NOCA</name>
<keyword evidence="2" id="KW-1185">Reference proteome</keyword>
<protein>
    <submittedName>
        <fullName evidence="1">Uncharacterized protein</fullName>
    </submittedName>
</protein>
<sequence>MTTADHDERSSDPRSASGYFAIKLDAIETRKLRAERWPADGESPKWAAHNRLFEFGLAALPNSCVGVVVEATARDDEARRAVSAQFIARYYVADLTKDPTPPDSGNIEDTAAFIGSLSSEDASDIVNTGVTDITPFIRETFQDISMRLRPGHRPIFVGSLPSITFKTEDGKVTATVHPVSTDPL</sequence>
<organism evidence="1 2">
    <name type="scientific">Nocardia aurantia</name>
    <dbReference type="NCBI Taxonomy" id="2585199"/>
    <lineage>
        <taxon>Bacteria</taxon>
        <taxon>Bacillati</taxon>
        <taxon>Actinomycetota</taxon>
        <taxon>Actinomycetes</taxon>
        <taxon>Mycobacteriales</taxon>
        <taxon>Nocardiaceae</taxon>
        <taxon>Nocardia</taxon>
    </lineage>
</organism>
<dbReference type="Proteomes" id="UP000431401">
    <property type="component" value="Unassembled WGS sequence"/>
</dbReference>
<accession>A0A7K0DH46</accession>
<comment type="caution">
    <text evidence="1">The sequence shown here is derived from an EMBL/GenBank/DDBJ whole genome shotgun (WGS) entry which is preliminary data.</text>
</comment>
<gene>
    <name evidence="1" type="ORF">NRB56_06890</name>
</gene>
<proteinExistence type="predicted"/>
<reference evidence="1 2" key="1">
    <citation type="submission" date="2019-10" db="EMBL/GenBank/DDBJ databases">
        <title>Nocardia macrotermitis sp. nov. and Nocardia aurantia sp. nov., isolated from the gut of fungus growing-termite Macrotermes natalensis.</title>
        <authorList>
            <person name="Benndorf R."/>
            <person name="Schwitalla J."/>
            <person name="Martin K."/>
            <person name="De Beer W."/>
            <person name="Kaster A.-K."/>
            <person name="Vollmers J."/>
            <person name="Poulsen M."/>
            <person name="Beemelmanns C."/>
        </authorList>
    </citation>
    <scope>NUCLEOTIDE SEQUENCE [LARGE SCALE GENOMIC DNA]</scope>
    <source>
        <strain evidence="1 2">RB56</strain>
    </source>
</reference>
<evidence type="ECO:0000313" key="1">
    <source>
        <dbReference type="EMBL" id="MQY25133.1"/>
    </source>
</evidence>
<dbReference type="OrthoDB" id="9910223at2"/>
<dbReference type="AlphaFoldDB" id="A0A7K0DH46"/>